<feature type="non-terminal residue" evidence="3">
    <location>
        <position position="99"/>
    </location>
</feature>
<feature type="region of interest" description="Disordered" evidence="1">
    <location>
        <begin position="38"/>
        <end position="99"/>
    </location>
</feature>
<feature type="chain" id="PRO_5008588208" evidence="2">
    <location>
        <begin position="21"/>
        <end position="99"/>
    </location>
</feature>
<evidence type="ECO:0000313" key="3">
    <source>
        <dbReference type="EMBL" id="JAT35769.1"/>
    </source>
</evidence>
<feature type="signal peptide" evidence="2">
    <location>
        <begin position="1"/>
        <end position="20"/>
    </location>
</feature>
<accession>A0A1B6MIT3</accession>
<feature type="compositionally biased region" description="Acidic residues" evidence="1">
    <location>
        <begin position="56"/>
        <end position="77"/>
    </location>
</feature>
<dbReference type="AlphaFoldDB" id="A0A1B6MIT3"/>
<sequence>MRSLWYSVALVALALLGANADYSDIKDNKIVPAHATRHIKHKKHHHNQKQDAANEVTEDQEYSDSDFFSEEVGDETEAQPVPNQKYEDVRPDVAEHQNW</sequence>
<feature type="compositionally biased region" description="Basic residues" evidence="1">
    <location>
        <begin position="38"/>
        <end position="47"/>
    </location>
</feature>
<evidence type="ECO:0000256" key="2">
    <source>
        <dbReference type="SAM" id="SignalP"/>
    </source>
</evidence>
<reference evidence="3" key="1">
    <citation type="submission" date="2015-11" db="EMBL/GenBank/DDBJ databases">
        <title>De novo transcriptome assembly of four potential Pierce s Disease insect vectors from Arizona vineyards.</title>
        <authorList>
            <person name="Tassone E.E."/>
        </authorList>
    </citation>
    <scope>NUCLEOTIDE SEQUENCE</scope>
</reference>
<organism evidence="3">
    <name type="scientific">Graphocephala atropunctata</name>
    <dbReference type="NCBI Taxonomy" id="36148"/>
    <lineage>
        <taxon>Eukaryota</taxon>
        <taxon>Metazoa</taxon>
        <taxon>Ecdysozoa</taxon>
        <taxon>Arthropoda</taxon>
        <taxon>Hexapoda</taxon>
        <taxon>Insecta</taxon>
        <taxon>Pterygota</taxon>
        <taxon>Neoptera</taxon>
        <taxon>Paraneoptera</taxon>
        <taxon>Hemiptera</taxon>
        <taxon>Auchenorrhyncha</taxon>
        <taxon>Membracoidea</taxon>
        <taxon>Cicadellidae</taxon>
        <taxon>Cicadellinae</taxon>
        <taxon>Cicadellini</taxon>
        <taxon>Graphocephala</taxon>
    </lineage>
</organism>
<name>A0A1B6MIT3_9HEMI</name>
<keyword evidence="2" id="KW-0732">Signal</keyword>
<proteinExistence type="predicted"/>
<dbReference type="EMBL" id="GEBQ01004208">
    <property type="protein sequence ID" value="JAT35769.1"/>
    <property type="molecule type" value="Transcribed_RNA"/>
</dbReference>
<evidence type="ECO:0000256" key="1">
    <source>
        <dbReference type="SAM" id="MobiDB-lite"/>
    </source>
</evidence>
<protein>
    <submittedName>
        <fullName evidence="3">Uncharacterized protein</fullName>
    </submittedName>
</protein>
<gene>
    <name evidence="3" type="ORF">g.4222</name>
</gene>
<feature type="compositionally biased region" description="Basic and acidic residues" evidence="1">
    <location>
        <begin position="85"/>
        <end position="99"/>
    </location>
</feature>